<dbReference type="AlphaFoldDB" id="A0A7H1B720"/>
<proteinExistence type="predicted"/>
<feature type="compositionally biased region" description="Basic and acidic residues" evidence="1">
    <location>
        <begin position="176"/>
        <end position="186"/>
    </location>
</feature>
<dbReference type="KEGG" id="sxn:IAG42_13455"/>
<dbReference type="Pfam" id="PF04134">
    <property type="entry name" value="DCC1-like"/>
    <property type="match status" value="1"/>
</dbReference>
<keyword evidence="3" id="KW-1185">Reference proteome</keyword>
<reference evidence="2 3" key="1">
    <citation type="submission" date="2020-09" db="EMBL/GenBank/DDBJ databases">
        <title>A novel species.</title>
        <authorList>
            <person name="Gao J."/>
        </authorList>
    </citation>
    <scope>NUCLEOTIDE SEQUENCE [LARGE SCALE GENOMIC DNA]</scope>
    <source>
        <strain evidence="2 3">CRXT-Y-14</strain>
    </source>
</reference>
<accession>A0A7H1B720</accession>
<evidence type="ECO:0000313" key="2">
    <source>
        <dbReference type="EMBL" id="QNS04525.1"/>
    </source>
</evidence>
<organism evidence="2 3">
    <name type="scientific">Streptomyces xanthii</name>
    <dbReference type="NCBI Taxonomy" id="2768069"/>
    <lineage>
        <taxon>Bacteria</taxon>
        <taxon>Bacillati</taxon>
        <taxon>Actinomycetota</taxon>
        <taxon>Actinomycetes</taxon>
        <taxon>Kitasatosporales</taxon>
        <taxon>Streptomycetaceae</taxon>
        <taxon>Streptomyces</taxon>
    </lineage>
</organism>
<dbReference type="GO" id="GO:0015035">
    <property type="term" value="F:protein-disulfide reductase activity"/>
    <property type="evidence" value="ECO:0007669"/>
    <property type="project" value="InterPro"/>
</dbReference>
<evidence type="ECO:0000313" key="3">
    <source>
        <dbReference type="Proteomes" id="UP000516428"/>
    </source>
</evidence>
<dbReference type="EMBL" id="CP061281">
    <property type="protein sequence ID" value="QNS04525.1"/>
    <property type="molecule type" value="Genomic_DNA"/>
</dbReference>
<gene>
    <name evidence="2" type="ORF">IAG42_13455</name>
</gene>
<protein>
    <submittedName>
        <fullName evidence="2">DUF393 domain-containing protein</fullName>
    </submittedName>
</protein>
<feature type="region of interest" description="Disordered" evidence="1">
    <location>
        <begin position="165"/>
        <end position="211"/>
    </location>
</feature>
<evidence type="ECO:0000256" key="1">
    <source>
        <dbReference type="SAM" id="MobiDB-lite"/>
    </source>
</evidence>
<dbReference type="Proteomes" id="UP000516428">
    <property type="component" value="Chromosome"/>
</dbReference>
<sequence>MDRSGGRSVTTPGAAVNPVARDARGDVPVRRLTVLYDADCPLCTFARGWLGRQRQLVPLEFVAAGSDDARARYPGIDHAATLGDITVIGDGGQVFQGSAAWVVCMWALREHRATAHRMTTPAGMKVAKQVVLAAAKYREAHRTRQAGGGVYRREDGWTYDPRHGWTFEPPASSPERSPDRPDRDGWFQEAYGYGDGAPVCDSGCRTDDPAD</sequence>
<dbReference type="InterPro" id="IPR007263">
    <property type="entry name" value="DCC1-like"/>
</dbReference>
<name>A0A7H1B720_9ACTN</name>